<dbReference type="InterPro" id="IPR032675">
    <property type="entry name" value="LRR_dom_sf"/>
</dbReference>
<dbReference type="AlphaFoldDB" id="A0A8T3CFU0"/>
<dbReference type="PRINTS" id="PR00019">
    <property type="entry name" value="LEURICHRPT"/>
</dbReference>
<dbReference type="PANTHER" id="PTHR48061">
    <property type="entry name" value="LEUCINE-RICH REPEAT RECEPTOR PROTEIN KINASE EMS1-LIKE-RELATED"/>
    <property type="match status" value="1"/>
</dbReference>
<feature type="transmembrane region" description="Helical" evidence="12">
    <location>
        <begin position="834"/>
        <end position="861"/>
    </location>
</feature>
<name>A0A8T3CFU0_DENNO</name>
<evidence type="ECO:0000256" key="11">
    <source>
        <dbReference type="ARBA" id="ARBA00023180"/>
    </source>
</evidence>
<keyword evidence="4" id="KW-0433">Leucine-rich repeat</keyword>
<dbReference type="FunFam" id="3.80.10.10:FF:000213">
    <property type="entry name" value="Tyrosine-sulfated glycopeptide receptor 1"/>
    <property type="match status" value="1"/>
</dbReference>
<comment type="similarity">
    <text evidence="2">Belongs to the RLP family.</text>
</comment>
<dbReference type="InterPro" id="IPR003591">
    <property type="entry name" value="Leu-rich_rpt_typical-subtyp"/>
</dbReference>
<evidence type="ECO:0000256" key="7">
    <source>
        <dbReference type="ARBA" id="ARBA00022737"/>
    </source>
</evidence>
<evidence type="ECO:0000256" key="12">
    <source>
        <dbReference type="SAM" id="Phobius"/>
    </source>
</evidence>
<keyword evidence="10" id="KW-0675">Receptor</keyword>
<organism evidence="15 16">
    <name type="scientific">Dendrobium nobile</name>
    <name type="common">Orchid</name>
    <dbReference type="NCBI Taxonomy" id="94219"/>
    <lineage>
        <taxon>Eukaryota</taxon>
        <taxon>Viridiplantae</taxon>
        <taxon>Streptophyta</taxon>
        <taxon>Embryophyta</taxon>
        <taxon>Tracheophyta</taxon>
        <taxon>Spermatophyta</taxon>
        <taxon>Magnoliopsida</taxon>
        <taxon>Liliopsida</taxon>
        <taxon>Asparagales</taxon>
        <taxon>Orchidaceae</taxon>
        <taxon>Epidendroideae</taxon>
        <taxon>Malaxideae</taxon>
        <taxon>Dendrobiinae</taxon>
        <taxon>Dendrobium</taxon>
    </lineage>
</organism>
<dbReference type="InterPro" id="IPR013210">
    <property type="entry name" value="LRR_N_plant-typ"/>
</dbReference>
<comment type="caution">
    <text evidence="15">The sequence shown here is derived from an EMBL/GenBank/DDBJ whole genome shotgun (WGS) entry which is preliminary data.</text>
</comment>
<keyword evidence="3" id="KW-1003">Cell membrane</keyword>
<dbReference type="Pfam" id="PF00560">
    <property type="entry name" value="LRR_1"/>
    <property type="match status" value="6"/>
</dbReference>
<keyword evidence="9 12" id="KW-0472">Membrane</keyword>
<keyword evidence="5 12" id="KW-0812">Transmembrane</keyword>
<keyword evidence="11" id="KW-0325">Glycoprotein</keyword>
<comment type="subcellular location">
    <subcellularLocation>
        <location evidence="1">Cell membrane</location>
        <topology evidence="1">Single-pass type I membrane protein</topology>
    </subcellularLocation>
</comment>
<keyword evidence="8 12" id="KW-1133">Transmembrane helix</keyword>
<evidence type="ECO:0000313" key="16">
    <source>
        <dbReference type="Proteomes" id="UP000829196"/>
    </source>
</evidence>
<dbReference type="InterPro" id="IPR046956">
    <property type="entry name" value="RLP23-like"/>
</dbReference>
<evidence type="ECO:0000256" key="2">
    <source>
        <dbReference type="ARBA" id="ARBA00009592"/>
    </source>
</evidence>
<evidence type="ECO:0000256" key="10">
    <source>
        <dbReference type="ARBA" id="ARBA00023170"/>
    </source>
</evidence>
<evidence type="ECO:0000256" key="6">
    <source>
        <dbReference type="ARBA" id="ARBA00022729"/>
    </source>
</evidence>
<dbReference type="EMBL" id="JAGYWB010000001">
    <property type="protein sequence ID" value="KAI0531253.1"/>
    <property type="molecule type" value="Genomic_DNA"/>
</dbReference>
<evidence type="ECO:0000256" key="4">
    <source>
        <dbReference type="ARBA" id="ARBA00022614"/>
    </source>
</evidence>
<dbReference type="SMART" id="SM00369">
    <property type="entry name" value="LRR_TYP"/>
    <property type="match status" value="5"/>
</dbReference>
<evidence type="ECO:0000256" key="5">
    <source>
        <dbReference type="ARBA" id="ARBA00022692"/>
    </source>
</evidence>
<evidence type="ECO:0000256" key="8">
    <source>
        <dbReference type="ARBA" id="ARBA00022989"/>
    </source>
</evidence>
<dbReference type="FunFam" id="3.80.10.10:FF:000041">
    <property type="entry name" value="LRR receptor-like serine/threonine-protein kinase ERECTA"/>
    <property type="match status" value="1"/>
</dbReference>
<protein>
    <recommendedName>
        <fullName evidence="14">Leucine-rich repeat-containing N-terminal plant-type domain-containing protein</fullName>
    </recommendedName>
</protein>
<keyword evidence="6 13" id="KW-0732">Signal</keyword>
<evidence type="ECO:0000313" key="15">
    <source>
        <dbReference type="EMBL" id="KAI0531253.1"/>
    </source>
</evidence>
<gene>
    <name evidence="15" type="ORF">KFK09_000806</name>
</gene>
<dbReference type="InterPro" id="IPR001611">
    <property type="entry name" value="Leu-rich_rpt"/>
</dbReference>
<dbReference type="Pfam" id="PF13855">
    <property type="entry name" value="LRR_8"/>
    <property type="match status" value="2"/>
</dbReference>
<dbReference type="Proteomes" id="UP000829196">
    <property type="component" value="Unassembled WGS sequence"/>
</dbReference>
<feature type="signal peptide" evidence="13">
    <location>
        <begin position="1"/>
        <end position="30"/>
    </location>
</feature>
<feature type="chain" id="PRO_5035796849" description="Leucine-rich repeat-containing N-terminal plant-type domain-containing protein" evidence="13">
    <location>
        <begin position="31"/>
        <end position="871"/>
    </location>
</feature>
<dbReference type="OrthoDB" id="676979at2759"/>
<dbReference type="SMR" id="A0A8T3CFU0"/>
<dbReference type="GO" id="GO:0005886">
    <property type="term" value="C:plasma membrane"/>
    <property type="evidence" value="ECO:0007669"/>
    <property type="project" value="UniProtKB-SubCell"/>
</dbReference>
<sequence>MEPFHFNFAAFLLFVASLLLFEFLSLHCNALEHCLQEQSSSLLQLKRGFTSGKLETWRPRTNCCKWEGVTCDELGRVSGLDLSDRSISGKIDPSLFNLTSLRALNLANNWFDHIPIPDFGWDKLANLSSLIFFNSEFVGKVPASISYLRKLTSLDLSLNFGLSLTANPTFLRNMSGLRELFLDLVDISAYRDKWCGALVNFTPVLETLHMESCSLFGSSCSSLSMLPFLSTILFGNNTFESSILNSFVNFTSLSELQVQENGFKGVFPNQIFGLRNLKHLDISDNPMLSGSLPDFSEDNNMEILMLSNTNFSGNIPDTIGNLKFLLNLDLSSCQFSGIIPPSMVNLSKLATLSDNYKLYGQVPSSMFQISGFISLSLASNNFSGVLELEFIKNLNNLLYLDLSHSGFSITLRDADDESSSSSFPIVIFLGLAGCNLTKIPTFIRYQNQMHSLDLSNNRIHGEIPNWLWSINEQNNFLNVDWFISLANNNLTGEISPSICNLTRLWLLDLSMNRLTGYIPPCLFEEEINLHVLNLKGNQLHGAIPDGFSLKCDLQTIILGDNQLEGLLPRSLSNCRSLEILDLENNKLKDTFPYWLGNMSSLRVLVLRSNMFHGLVGPLYVNHETNHTFSMLHVFDISSNNFSGKLCGECFNNLKSIMVNKLKATQFFAYNLMGRYYDLDVFTIMNKGKLMTLQKFWKIFKSIDISNNHFEGEIPSAIGQLISLQVLNMSHNYLIGKIPPQLGNLPQLESLDLSMNSLSGNIPHELVSLHFLSFLNLSYNNLVGKIPLEGQLSTFSKASFEGNVGLCWFPCNKLVPKVSNKVTSPLGLSGIKNKIYMIVLGLLFGVGFGGCIATVVLLDVMCCNKGRRRKSR</sequence>
<proteinExistence type="inferred from homology"/>
<feature type="domain" description="Leucine-rich repeat-containing N-terminal plant-type" evidence="14">
    <location>
        <begin position="36"/>
        <end position="72"/>
    </location>
</feature>
<evidence type="ECO:0000256" key="9">
    <source>
        <dbReference type="ARBA" id="ARBA00023136"/>
    </source>
</evidence>
<evidence type="ECO:0000259" key="14">
    <source>
        <dbReference type="Pfam" id="PF08263"/>
    </source>
</evidence>
<dbReference type="SUPFAM" id="SSF52058">
    <property type="entry name" value="L domain-like"/>
    <property type="match status" value="3"/>
</dbReference>
<dbReference type="Gene3D" id="3.80.10.10">
    <property type="entry name" value="Ribonuclease Inhibitor"/>
    <property type="match status" value="4"/>
</dbReference>
<evidence type="ECO:0000256" key="13">
    <source>
        <dbReference type="SAM" id="SignalP"/>
    </source>
</evidence>
<reference evidence="15" key="1">
    <citation type="journal article" date="2022" name="Front. Genet.">
        <title>Chromosome-Scale Assembly of the Dendrobium nobile Genome Provides Insights Into the Molecular Mechanism of the Biosynthesis of the Medicinal Active Ingredient of Dendrobium.</title>
        <authorList>
            <person name="Xu Q."/>
            <person name="Niu S.-C."/>
            <person name="Li K.-L."/>
            <person name="Zheng P.-J."/>
            <person name="Zhang X.-J."/>
            <person name="Jia Y."/>
            <person name="Liu Y."/>
            <person name="Niu Y.-X."/>
            <person name="Yu L.-H."/>
            <person name="Chen D.-F."/>
            <person name="Zhang G.-Q."/>
        </authorList>
    </citation>
    <scope>NUCLEOTIDE SEQUENCE</scope>
    <source>
        <tissue evidence="15">Leaf</tissue>
    </source>
</reference>
<keyword evidence="7" id="KW-0677">Repeat</keyword>
<dbReference type="Pfam" id="PF08263">
    <property type="entry name" value="LRRNT_2"/>
    <property type="match status" value="1"/>
</dbReference>
<accession>A0A8T3CFU0</accession>
<evidence type="ECO:0000256" key="3">
    <source>
        <dbReference type="ARBA" id="ARBA00022475"/>
    </source>
</evidence>
<keyword evidence="16" id="KW-1185">Reference proteome</keyword>
<dbReference type="PANTHER" id="PTHR48061:SF2">
    <property type="entry name" value="RECEPTOR LIKE PROTEIN 30-LIKE"/>
    <property type="match status" value="1"/>
</dbReference>
<evidence type="ECO:0000256" key="1">
    <source>
        <dbReference type="ARBA" id="ARBA00004251"/>
    </source>
</evidence>